<dbReference type="SUPFAM" id="SSF51735">
    <property type="entry name" value="NAD(P)-binding Rossmann-fold domains"/>
    <property type="match status" value="1"/>
</dbReference>
<dbReference type="PIRSF" id="PIRSF001439">
    <property type="entry name" value="CryM"/>
    <property type="match status" value="1"/>
</dbReference>
<organism evidence="1 2">
    <name type="scientific">Phytohabitans kaempferiae</name>
    <dbReference type="NCBI Taxonomy" id="1620943"/>
    <lineage>
        <taxon>Bacteria</taxon>
        <taxon>Bacillati</taxon>
        <taxon>Actinomycetota</taxon>
        <taxon>Actinomycetes</taxon>
        <taxon>Micromonosporales</taxon>
        <taxon>Micromonosporaceae</taxon>
    </lineage>
</organism>
<evidence type="ECO:0000313" key="1">
    <source>
        <dbReference type="EMBL" id="MFC0531650.1"/>
    </source>
</evidence>
<accession>A0ABV6MAB3</accession>
<proteinExistence type="predicted"/>
<keyword evidence="2" id="KW-1185">Reference proteome</keyword>
<dbReference type="Proteomes" id="UP001589867">
    <property type="component" value="Unassembled WGS sequence"/>
</dbReference>
<evidence type="ECO:0000313" key="2">
    <source>
        <dbReference type="Proteomes" id="UP001589867"/>
    </source>
</evidence>
<dbReference type="InterPro" id="IPR023401">
    <property type="entry name" value="ODC_N"/>
</dbReference>
<dbReference type="PANTHER" id="PTHR13812:SF19">
    <property type="entry name" value="KETIMINE REDUCTASE MU-CRYSTALLIN"/>
    <property type="match status" value="1"/>
</dbReference>
<name>A0ABV6MAB3_9ACTN</name>
<dbReference type="EMBL" id="JBHLUH010000060">
    <property type="protein sequence ID" value="MFC0531650.1"/>
    <property type="molecule type" value="Genomic_DNA"/>
</dbReference>
<dbReference type="RefSeq" id="WP_377256426.1">
    <property type="nucleotide sequence ID" value="NZ_JBHLUH010000060.1"/>
</dbReference>
<dbReference type="InterPro" id="IPR036291">
    <property type="entry name" value="NAD(P)-bd_dom_sf"/>
</dbReference>
<dbReference type="Gene3D" id="3.30.1780.10">
    <property type="entry name" value="ornithine cyclodeaminase, domain 1"/>
    <property type="match status" value="1"/>
</dbReference>
<sequence>MLILGRNDIDALLTMELAIEAVEAAVLAYRYGRVDLPPRTHLHVREPSGEVLAMPAVLQDESLFGVKMWSRVEPPGAPVRTTALMMVVDAATGREALLDADAITDVRTGAMTAVAARHLAPPDATTVGVIGTGLQARTQVLALAAVLPALSRIRVHSRTPARRTGFAAALAAEPALADVRVEAESSAEATVREANVVVAATTATQPVIRDEWVDGTALVCGVGTHEPHDREIEAATVARAGVVAVDTKPTGIHGAGDISLPIADGLIAESSVLDLGDLVEHPRARGEGVAVFKSVGFAAADLAVAARLLAQAGDTGAGVKVDLRGKG</sequence>
<dbReference type="Gene3D" id="3.40.50.720">
    <property type="entry name" value="NAD(P)-binding Rossmann-like Domain"/>
    <property type="match status" value="1"/>
</dbReference>
<comment type="caution">
    <text evidence="1">The sequence shown here is derived from an EMBL/GenBank/DDBJ whole genome shotgun (WGS) entry which is preliminary data.</text>
</comment>
<dbReference type="PANTHER" id="PTHR13812">
    <property type="entry name" value="KETIMINE REDUCTASE MU-CRYSTALLIN"/>
    <property type="match status" value="1"/>
</dbReference>
<gene>
    <name evidence="1" type="ORF">ACFFIA_28785</name>
</gene>
<dbReference type="Pfam" id="PF02423">
    <property type="entry name" value="OCD_Mu_crystall"/>
    <property type="match status" value="1"/>
</dbReference>
<reference evidence="1 2" key="1">
    <citation type="submission" date="2024-09" db="EMBL/GenBank/DDBJ databases">
        <authorList>
            <person name="Sun Q."/>
            <person name="Mori K."/>
        </authorList>
    </citation>
    <scope>NUCLEOTIDE SEQUENCE [LARGE SCALE GENOMIC DNA]</scope>
    <source>
        <strain evidence="1 2">TBRC 3947</strain>
    </source>
</reference>
<protein>
    <submittedName>
        <fullName evidence="1">Ornithine cyclodeaminase family protein</fullName>
    </submittedName>
</protein>
<dbReference type="InterPro" id="IPR003462">
    <property type="entry name" value="ODC_Mu_crystall"/>
</dbReference>